<dbReference type="InterPro" id="IPR016181">
    <property type="entry name" value="Acyl_CoA_acyltransferase"/>
</dbReference>
<protein>
    <submittedName>
        <fullName evidence="2">GT family acetyltransferase</fullName>
    </submittedName>
</protein>
<dbReference type="RefSeq" id="WP_048594232.1">
    <property type="nucleotide sequence ID" value="NZ_CVLB01000001.1"/>
</dbReference>
<keyword evidence="2" id="KW-0808">Transferase</keyword>
<keyword evidence="3" id="KW-1185">Reference proteome</keyword>
<accession>A0A0G4K653</accession>
<organism evidence="2 3">
    <name type="scientific">Brachyspira suanatina</name>
    <dbReference type="NCBI Taxonomy" id="381802"/>
    <lineage>
        <taxon>Bacteria</taxon>
        <taxon>Pseudomonadati</taxon>
        <taxon>Spirochaetota</taxon>
        <taxon>Spirochaetia</taxon>
        <taxon>Brachyspirales</taxon>
        <taxon>Brachyspiraceae</taxon>
        <taxon>Brachyspira</taxon>
    </lineage>
</organism>
<dbReference type="SUPFAM" id="SSF55729">
    <property type="entry name" value="Acyl-CoA N-acyltransferases (Nat)"/>
    <property type="match status" value="1"/>
</dbReference>
<dbReference type="InterPro" id="IPR000182">
    <property type="entry name" value="GNAT_dom"/>
</dbReference>
<dbReference type="CDD" id="cd04301">
    <property type="entry name" value="NAT_SF"/>
    <property type="match status" value="1"/>
</dbReference>
<dbReference type="OrthoDB" id="5419426at2"/>
<dbReference type="Pfam" id="PF00583">
    <property type="entry name" value="Acetyltransf_1"/>
    <property type="match status" value="1"/>
</dbReference>
<dbReference type="PROSITE" id="PS51186">
    <property type="entry name" value="GNAT"/>
    <property type="match status" value="1"/>
</dbReference>
<evidence type="ECO:0000259" key="1">
    <source>
        <dbReference type="PROSITE" id="PS51186"/>
    </source>
</evidence>
<dbReference type="Gene3D" id="3.40.630.30">
    <property type="match status" value="1"/>
</dbReference>
<dbReference type="GO" id="GO:0016747">
    <property type="term" value="F:acyltransferase activity, transferring groups other than amino-acyl groups"/>
    <property type="evidence" value="ECO:0007669"/>
    <property type="project" value="InterPro"/>
</dbReference>
<name>A0A0G4K653_9SPIR</name>
<evidence type="ECO:0000313" key="3">
    <source>
        <dbReference type="Proteomes" id="UP000043763"/>
    </source>
</evidence>
<proteinExistence type="predicted"/>
<reference evidence="3" key="1">
    <citation type="submission" date="2015-04" db="EMBL/GenBank/DDBJ databases">
        <authorList>
            <person name="Mushtaq Mamoona"/>
        </authorList>
    </citation>
    <scope>NUCLEOTIDE SEQUENCE [LARGE SCALE GENOMIC DNA]</scope>
    <source>
        <strain evidence="3">AN4859/03</strain>
    </source>
</reference>
<dbReference type="Proteomes" id="UP000043763">
    <property type="component" value="Unassembled WGS sequence"/>
</dbReference>
<dbReference type="EMBL" id="CVLB01000001">
    <property type="protein sequence ID" value="CRF32851.1"/>
    <property type="molecule type" value="Genomic_DNA"/>
</dbReference>
<dbReference type="AlphaFoldDB" id="A0A0G4K653"/>
<sequence>MSDEIICREYTENDLPFLTDIVIKVWGFDDILSEKNAKLIAELNLYSFLNTASFAKIVLKDNIPVGFLIGKIINSETNNIYENKIKKIKSKISKNIEGIISLLVYKKIKSINNNLYKQANKNYDAELSFFAVSKDSQGLGIGKALFQQFSDYLKENNINDFYLYTDTYCNYKFYEHFEMHKKKEKHFSIPFTSKFDIDFYLYDKEL</sequence>
<gene>
    <name evidence="2" type="ORF">BRSU_1063</name>
</gene>
<evidence type="ECO:0000313" key="2">
    <source>
        <dbReference type="EMBL" id="CRF32851.1"/>
    </source>
</evidence>
<feature type="domain" description="N-acetyltransferase" evidence="1">
    <location>
        <begin position="5"/>
        <end position="206"/>
    </location>
</feature>